<evidence type="ECO:0000313" key="1">
    <source>
        <dbReference type="EMBL" id="KAI0082901.1"/>
    </source>
</evidence>
<accession>A0ACB8TLL5</accession>
<evidence type="ECO:0000313" key="2">
    <source>
        <dbReference type="Proteomes" id="UP001055072"/>
    </source>
</evidence>
<sequence>MSPMQAPRVVFITGASSGFGRSFMDIALANGDNVVATLRKPDVLRDLQDRTPSDRLLVLKVDVTKEDEILDAFTKAKEKFGRIDVVFNNAGYVFSSVIESTPEDVARALFETNFWGAVRVSREAIRFFRDENPNDAGGRLI</sequence>
<name>A0ACB8TLL5_9APHY</name>
<dbReference type="Proteomes" id="UP001055072">
    <property type="component" value="Unassembled WGS sequence"/>
</dbReference>
<gene>
    <name evidence="1" type="ORF">BDY19DRAFT_1098053</name>
</gene>
<dbReference type="EMBL" id="MU275131">
    <property type="protein sequence ID" value="KAI0082901.1"/>
    <property type="molecule type" value="Genomic_DNA"/>
</dbReference>
<feature type="non-terminal residue" evidence="1">
    <location>
        <position position="141"/>
    </location>
</feature>
<proteinExistence type="predicted"/>
<protein>
    <submittedName>
        <fullName evidence="1">NAD-P-binding protein</fullName>
    </submittedName>
</protein>
<organism evidence="1 2">
    <name type="scientific">Irpex rosettiformis</name>
    <dbReference type="NCBI Taxonomy" id="378272"/>
    <lineage>
        <taxon>Eukaryota</taxon>
        <taxon>Fungi</taxon>
        <taxon>Dikarya</taxon>
        <taxon>Basidiomycota</taxon>
        <taxon>Agaricomycotina</taxon>
        <taxon>Agaricomycetes</taxon>
        <taxon>Polyporales</taxon>
        <taxon>Irpicaceae</taxon>
        <taxon>Irpex</taxon>
    </lineage>
</organism>
<reference evidence="1" key="1">
    <citation type="journal article" date="2021" name="Environ. Microbiol.">
        <title>Gene family expansions and transcriptome signatures uncover fungal adaptations to wood decay.</title>
        <authorList>
            <person name="Hage H."/>
            <person name="Miyauchi S."/>
            <person name="Viragh M."/>
            <person name="Drula E."/>
            <person name="Min B."/>
            <person name="Chaduli D."/>
            <person name="Navarro D."/>
            <person name="Favel A."/>
            <person name="Norest M."/>
            <person name="Lesage-Meessen L."/>
            <person name="Balint B."/>
            <person name="Merenyi Z."/>
            <person name="de Eugenio L."/>
            <person name="Morin E."/>
            <person name="Martinez A.T."/>
            <person name="Baldrian P."/>
            <person name="Stursova M."/>
            <person name="Martinez M.J."/>
            <person name="Novotny C."/>
            <person name="Magnuson J.K."/>
            <person name="Spatafora J.W."/>
            <person name="Maurice S."/>
            <person name="Pangilinan J."/>
            <person name="Andreopoulos W."/>
            <person name="LaButti K."/>
            <person name="Hundley H."/>
            <person name="Na H."/>
            <person name="Kuo A."/>
            <person name="Barry K."/>
            <person name="Lipzen A."/>
            <person name="Henrissat B."/>
            <person name="Riley R."/>
            <person name="Ahrendt S."/>
            <person name="Nagy L.G."/>
            <person name="Grigoriev I.V."/>
            <person name="Martin F."/>
            <person name="Rosso M.N."/>
        </authorList>
    </citation>
    <scope>NUCLEOTIDE SEQUENCE</scope>
    <source>
        <strain evidence="1">CBS 384.51</strain>
    </source>
</reference>
<comment type="caution">
    <text evidence="1">The sequence shown here is derived from an EMBL/GenBank/DDBJ whole genome shotgun (WGS) entry which is preliminary data.</text>
</comment>
<keyword evidence="2" id="KW-1185">Reference proteome</keyword>